<keyword evidence="7" id="KW-0812">Transmembrane</keyword>
<dbReference type="Pfam" id="PF16822">
    <property type="entry name" value="ALGX"/>
    <property type="match status" value="1"/>
</dbReference>
<comment type="subcellular location">
    <subcellularLocation>
        <location evidence="1">Periplasm</location>
    </subcellularLocation>
</comment>
<sequence length="369" mass="39926">MNTQRLLSLSRLILPIAFFGYGGFVNYEILTGDRVAMDRAEGSLIKGEVSASLGSQYARAMPHREPAVAWLGAARYLLAGEGRDGVMVGQDGWLFTDEELVLATEADMDRVVSEIVAAQARLQAMGSRLVLMPLPAKIDVYRDHAPDQELARAMEAQYDRFLERLAAVSIDAVDTRTALIEAAARTPVFLQRDTHWTPDGAMAVAAAVAESGLVPSGETSFVERDGEPQEITGDLVSFVTDEAMAPRIGLGPEKILPFVAEASEDAAGGIFATDAPLVGTYLVGTSYSANESWSFAPALMLALERDVLNFAEQGRGPVRPMRVMLDDPSLTQNPPELVLWEFPIRYLGDPSIWPDDLRADADAALQGSL</sequence>
<comment type="caution">
    <text evidence="9">The sequence shown here is derived from an EMBL/GenBank/DDBJ whole genome shotgun (WGS) entry which is preliminary data.</text>
</comment>
<dbReference type="EMBL" id="VDFU01000006">
    <property type="protein sequence ID" value="TNC50851.1"/>
    <property type="molecule type" value="Genomic_DNA"/>
</dbReference>
<keyword evidence="6" id="KW-0016">Alginate biosynthesis</keyword>
<dbReference type="InterPro" id="IPR031811">
    <property type="entry name" value="ALGX/ALGJ_SGNH-like"/>
</dbReference>
<evidence type="ECO:0000259" key="8">
    <source>
        <dbReference type="Pfam" id="PF16822"/>
    </source>
</evidence>
<keyword evidence="4" id="KW-0732">Signal</keyword>
<dbReference type="OrthoDB" id="9760774at2"/>
<dbReference type="GO" id="GO:0016740">
    <property type="term" value="F:transferase activity"/>
    <property type="evidence" value="ECO:0007669"/>
    <property type="project" value="UniProtKB-KW"/>
</dbReference>
<proteinExistence type="predicted"/>
<reference evidence="9 10" key="1">
    <citation type="submission" date="2019-06" db="EMBL/GenBank/DDBJ databases">
        <title>YIM 131921 draft genome.</title>
        <authorList>
            <person name="Jiang L."/>
        </authorList>
    </citation>
    <scope>NUCLEOTIDE SEQUENCE [LARGE SCALE GENOMIC DNA]</scope>
    <source>
        <strain evidence="9 10">YIM 131921</strain>
    </source>
</reference>
<evidence type="ECO:0000256" key="6">
    <source>
        <dbReference type="ARBA" id="ARBA00022841"/>
    </source>
</evidence>
<keyword evidence="5" id="KW-0574">Periplasm</keyword>
<evidence type="ECO:0000256" key="1">
    <source>
        <dbReference type="ARBA" id="ARBA00004418"/>
    </source>
</evidence>
<evidence type="ECO:0000256" key="5">
    <source>
        <dbReference type="ARBA" id="ARBA00022764"/>
    </source>
</evidence>
<keyword evidence="3" id="KW-0808">Transferase</keyword>
<feature type="domain" description="AlgX/AlgJ SGNH hydrolase-like" evidence="8">
    <location>
        <begin position="86"/>
        <end position="343"/>
    </location>
</feature>
<keyword evidence="10" id="KW-1185">Reference proteome</keyword>
<dbReference type="GO" id="GO:0042597">
    <property type="term" value="C:periplasmic space"/>
    <property type="evidence" value="ECO:0007669"/>
    <property type="project" value="UniProtKB-SubCell"/>
</dbReference>
<evidence type="ECO:0000256" key="2">
    <source>
        <dbReference type="ARBA" id="ARBA00005182"/>
    </source>
</evidence>
<organism evidence="9 10">
    <name type="scientific">Rubellimicrobium rubrum</name>
    <dbReference type="NCBI Taxonomy" id="2585369"/>
    <lineage>
        <taxon>Bacteria</taxon>
        <taxon>Pseudomonadati</taxon>
        <taxon>Pseudomonadota</taxon>
        <taxon>Alphaproteobacteria</taxon>
        <taxon>Rhodobacterales</taxon>
        <taxon>Roseobacteraceae</taxon>
        <taxon>Rubellimicrobium</taxon>
    </lineage>
</organism>
<keyword evidence="7" id="KW-0472">Membrane</keyword>
<dbReference type="GO" id="GO:0042121">
    <property type="term" value="P:alginic acid biosynthetic process"/>
    <property type="evidence" value="ECO:0007669"/>
    <property type="project" value="UniProtKB-UniPathway"/>
</dbReference>
<comment type="pathway">
    <text evidence="2">Glycan biosynthesis; alginate biosynthesis.</text>
</comment>
<evidence type="ECO:0000256" key="7">
    <source>
        <dbReference type="SAM" id="Phobius"/>
    </source>
</evidence>
<accession>A0A5C4N0H1</accession>
<dbReference type="Proteomes" id="UP000305887">
    <property type="component" value="Unassembled WGS sequence"/>
</dbReference>
<keyword evidence="7" id="KW-1133">Transmembrane helix</keyword>
<evidence type="ECO:0000256" key="3">
    <source>
        <dbReference type="ARBA" id="ARBA00022679"/>
    </source>
</evidence>
<evidence type="ECO:0000313" key="10">
    <source>
        <dbReference type="Proteomes" id="UP000305887"/>
    </source>
</evidence>
<dbReference type="UniPathway" id="UPA00286"/>
<name>A0A5C4N0H1_9RHOB</name>
<dbReference type="AlphaFoldDB" id="A0A5C4N0H1"/>
<dbReference type="RefSeq" id="WP_139076172.1">
    <property type="nucleotide sequence ID" value="NZ_VDFU01000006.1"/>
</dbReference>
<evidence type="ECO:0000313" key="9">
    <source>
        <dbReference type="EMBL" id="TNC50851.1"/>
    </source>
</evidence>
<evidence type="ECO:0000256" key="4">
    <source>
        <dbReference type="ARBA" id="ARBA00022729"/>
    </source>
</evidence>
<protein>
    <recommendedName>
        <fullName evidence="8">AlgX/AlgJ SGNH hydrolase-like domain-containing protein</fullName>
    </recommendedName>
</protein>
<gene>
    <name evidence="9" type="ORF">FHG66_07735</name>
</gene>
<feature type="transmembrane region" description="Helical" evidence="7">
    <location>
        <begin position="12"/>
        <end position="30"/>
    </location>
</feature>